<dbReference type="InterPro" id="IPR013078">
    <property type="entry name" value="His_Pase_superF_clade-1"/>
</dbReference>
<dbReference type="EMBL" id="CP015093">
    <property type="protein sequence ID" value="APZ53774.1"/>
    <property type="molecule type" value="Genomic_DNA"/>
</dbReference>
<dbReference type="Proteomes" id="UP000187059">
    <property type="component" value="Chromosome"/>
</dbReference>
<dbReference type="KEGG" id="paby:Ga0080574_TMP3440"/>
<dbReference type="SUPFAM" id="SSF53254">
    <property type="entry name" value="Phosphoglycerate mutase-like"/>
    <property type="match status" value="1"/>
</dbReference>
<name>A0A1P8UWJ7_9RHOB</name>
<organism evidence="1 2">
    <name type="scientific">Salipiger abyssi</name>
    <dbReference type="NCBI Taxonomy" id="1250539"/>
    <lineage>
        <taxon>Bacteria</taxon>
        <taxon>Pseudomonadati</taxon>
        <taxon>Pseudomonadota</taxon>
        <taxon>Alphaproteobacteria</taxon>
        <taxon>Rhodobacterales</taxon>
        <taxon>Roseobacteraceae</taxon>
        <taxon>Salipiger</taxon>
    </lineage>
</organism>
<evidence type="ECO:0000313" key="1">
    <source>
        <dbReference type="EMBL" id="APZ53774.1"/>
    </source>
</evidence>
<dbReference type="STRING" id="1250539.Ga0080574_TMP3440"/>
<dbReference type="Gene3D" id="3.40.50.1240">
    <property type="entry name" value="Phosphoglycerate mutase-like"/>
    <property type="match status" value="1"/>
</dbReference>
<gene>
    <name evidence="1" type="ORF">Ga0080574_TMP3440</name>
</gene>
<reference evidence="1 2" key="1">
    <citation type="submission" date="2016-04" db="EMBL/GenBank/DDBJ databases">
        <title>Deep-sea bacteria in the southern Pacific.</title>
        <authorList>
            <person name="Tang K."/>
        </authorList>
    </citation>
    <scope>NUCLEOTIDE SEQUENCE [LARGE SCALE GENOMIC DNA]</scope>
    <source>
        <strain evidence="1 2">JLT2014</strain>
    </source>
</reference>
<protein>
    <submittedName>
        <fullName evidence="1">Phosphoglycerate mutase family protein</fullName>
    </submittedName>
</protein>
<dbReference type="AlphaFoldDB" id="A0A1P8UWJ7"/>
<sequence length="156" mass="16435">MLGLVSAALLVGCATGGPVRLAADTTLYITRHGDRSGADELLNDRGQARALALVAALEGEPLDAIYSPGIQRNLDTAAPLSQARGLTIERRPQEAPTARLASEAAGRAAIWVGNKGNIAEIWEVLGLPEPAPLEYGDLAVVRTDAQGRVSVARRRY</sequence>
<evidence type="ECO:0000313" key="2">
    <source>
        <dbReference type="Proteomes" id="UP000187059"/>
    </source>
</evidence>
<accession>A0A1P8UWJ7</accession>
<keyword evidence="2" id="KW-1185">Reference proteome</keyword>
<proteinExistence type="predicted"/>
<dbReference type="Pfam" id="PF00300">
    <property type="entry name" value="His_Phos_1"/>
    <property type="match status" value="1"/>
</dbReference>
<dbReference type="InterPro" id="IPR029033">
    <property type="entry name" value="His_PPase_superfam"/>
</dbReference>